<evidence type="ECO:0000313" key="7">
    <source>
        <dbReference type="Proteomes" id="UP001149140"/>
    </source>
</evidence>
<dbReference type="Gene3D" id="1.10.357.10">
    <property type="entry name" value="Tetracycline Repressor, domain 2"/>
    <property type="match status" value="1"/>
</dbReference>
<keyword evidence="2 4" id="KW-0238">DNA-binding</keyword>
<comment type="caution">
    <text evidence="6">The sequence shown here is derived from an EMBL/GenBank/DDBJ whole genome shotgun (WGS) entry which is preliminary data.</text>
</comment>
<dbReference type="GO" id="GO:0000976">
    <property type="term" value="F:transcription cis-regulatory region binding"/>
    <property type="evidence" value="ECO:0007669"/>
    <property type="project" value="TreeGrafter"/>
</dbReference>
<dbReference type="Pfam" id="PF00440">
    <property type="entry name" value="TetR_N"/>
    <property type="match status" value="1"/>
</dbReference>
<protein>
    <submittedName>
        <fullName evidence="6">TetR/AcrR family transcriptional regulator</fullName>
    </submittedName>
</protein>
<feature type="DNA-binding region" description="H-T-H motif" evidence="4">
    <location>
        <begin position="32"/>
        <end position="51"/>
    </location>
</feature>
<name>A0A9X3S2T0_9ACTN</name>
<dbReference type="Proteomes" id="UP001149140">
    <property type="component" value="Unassembled WGS sequence"/>
</dbReference>
<dbReference type="Gene3D" id="1.10.10.60">
    <property type="entry name" value="Homeodomain-like"/>
    <property type="match status" value="1"/>
</dbReference>
<evidence type="ECO:0000256" key="2">
    <source>
        <dbReference type="ARBA" id="ARBA00023125"/>
    </source>
</evidence>
<dbReference type="InterPro" id="IPR050109">
    <property type="entry name" value="HTH-type_TetR-like_transc_reg"/>
</dbReference>
<dbReference type="EMBL" id="JAPDOD010000012">
    <property type="protein sequence ID" value="MDA0161431.1"/>
    <property type="molecule type" value="Genomic_DNA"/>
</dbReference>
<gene>
    <name evidence="6" type="ORF">OM076_14230</name>
</gene>
<evidence type="ECO:0000256" key="3">
    <source>
        <dbReference type="ARBA" id="ARBA00023163"/>
    </source>
</evidence>
<sequence length="201" mass="22105">MGLRERKKEQTRELIAETARGLFGERGFEAVTVAEIARAADVSTQTVFNYFPTKEDLVYWRLESFEEELLSTIRDRAAGESVLTAFGRFVRAPRGMLGSPDPETRERLAGVTRMIVQSPSLLAREQQIFAGYTADLAELLGADITAQVAANAMMGVHRALVDYTRRRIVEGARAELAGEIRAQADAALALLGRGLGDYGVR</sequence>
<keyword evidence="7" id="KW-1185">Reference proteome</keyword>
<evidence type="ECO:0000256" key="1">
    <source>
        <dbReference type="ARBA" id="ARBA00023015"/>
    </source>
</evidence>
<keyword evidence="1" id="KW-0805">Transcription regulation</keyword>
<keyword evidence="3" id="KW-0804">Transcription</keyword>
<dbReference type="PROSITE" id="PS50977">
    <property type="entry name" value="HTH_TETR_2"/>
    <property type="match status" value="1"/>
</dbReference>
<organism evidence="6 7">
    <name type="scientific">Solirubrobacter ginsenosidimutans</name>
    <dbReference type="NCBI Taxonomy" id="490573"/>
    <lineage>
        <taxon>Bacteria</taxon>
        <taxon>Bacillati</taxon>
        <taxon>Actinomycetota</taxon>
        <taxon>Thermoleophilia</taxon>
        <taxon>Solirubrobacterales</taxon>
        <taxon>Solirubrobacteraceae</taxon>
        <taxon>Solirubrobacter</taxon>
    </lineage>
</organism>
<proteinExistence type="predicted"/>
<evidence type="ECO:0000256" key="4">
    <source>
        <dbReference type="PROSITE-ProRule" id="PRU00335"/>
    </source>
</evidence>
<dbReference type="AlphaFoldDB" id="A0A9X3S2T0"/>
<dbReference type="InterPro" id="IPR009057">
    <property type="entry name" value="Homeodomain-like_sf"/>
</dbReference>
<evidence type="ECO:0000259" key="5">
    <source>
        <dbReference type="PROSITE" id="PS50977"/>
    </source>
</evidence>
<dbReference type="SUPFAM" id="SSF46689">
    <property type="entry name" value="Homeodomain-like"/>
    <property type="match status" value="1"/>
</dbReference>
<accession>A0A9X3S2T0</accession>
<evidence type="ECO:0000313" key="6">
    <source>
        <dbReference type="EMBL" id="MDA0161431.1"/>
    </source>
</evidence>
<dbReference type="PANTHER" id="PTHR30055:SF234">
    <property type="entry name" value="HTH-TYPE TRANSCRIPTIONAL REGULATOR BETI"/>
    <property type="match status" value="1"/>
</dbReference>
<dbReference type="PANTHER" id="PTHR30055">
    <property type="entry name" value="HTH-TYPE TRANSCRIPTIONAL REGULATOR RUTR"/>
    <property type="match status" value="1"/>
</dbReference>
<reference evidence="6" key="1">
    <citation type="submission" date="2022-10" db="EMBL/GenBank/DDBJ databases">
        <title>The WGS of Solirubrobacter ginsenosidimutans DSM 21036.</title>
        <authorList>
            <person name="Jiang Z."/>
        </authorList>
    </citation>
    <scope>NUCLEOTIDE SEQUENCE</scope>
    <source>
        <strain evidence="6">DSM 21036</strain>
    </source>
</reference>
<dbReference type="RefSeq" id="WP_270040641.1">
    <property type="nucleotide sequence ID" value="NZ_JAPDOD010000012.1"/>
</dbReference>
<dbReference type="GO" id="GO:0003700">
    <property type="term" value="F:DNA-binding transcription factor activity"/>
    <property type="evidence" value="ECO:0007669"/>
    <property type="project" value="TreeGrafter"/>
</dbReference>
<dbReference type="InterPro" id="IPR001647">
    <property type="entry name" value="HTH_TetR"/>
</dbReference>
<feature type="domain" description="HTH tetR-type" evidence="5">
    <location>
        <begin position="9"/>
        <end position="69"/>
    </location>
</feature>
<dbReference type="PRINTS" id="PR00455">
    <property type="entry name" value="HTHTETR"/>
</dbReference>